<sequence>MAALRSLLEVYGALDAAVTHASDSIVPSIVDEFLPGASANTGWYRELETLFFPQNPRLEPNFAHAIAELETTTDEDDPLSAAEKSRLLYATTALCRVHQDTVRPADPKDPESRGKPPEEPPFEDYVARALALLGPAPNNAGDRRDYQERRQTFSATCQEPGGAVQTFLTELPLRMAHRDQFYSFRRHTVDALHLDPDILDIPVCHASVIDVCGTEAVVVDTECTTGAVSLDKLKKVVNPFNWHHNYQHFFCSMDPIAKPERPDGWRRVLEKVGFCSVSNNLHLCTALKYHLSVSGQDEKIPWARLDYDLDDPCPGRGGDGRVTVDRGYINMWAHNDTNSAAKDGVAVRTRKVVHITGVSPYTQARLVCIAGYGTASGDFLIGAAQHPSNECKEFDHYDTGVPVPAEPAPNPAAAGFAADGTPRPADHAVTTAVKLWTDAVANIGTSYFNLAGRWSAGTLRLADVTKHYQGVTEQLLTKPLEYLETVTQPRYPTPPAETPAAPSSGNPVLREQEAAARALQEQLRIIIANAAADDKAGKWGLDGWIRTIHDLIDLQIRTVAGYLQTAGAGPWFGGLGPGKPWPSEKVFVEPAKFPRRLDAVGFRRVGRGDDTVDSALIEFRPAVLDANADHFRVYLRDECRIGANYTGTVRFTRADGIPAALDPLPVTVGL</sequence>
<gene>
    <name evidence="2" type="ORF">NCTC10485_03768</name>
</gene>
<keyword evidence="3" id="KW-1185">Reference proteome</keyword>
<evidence type="ECO:0000313" key="2">
    <source>
        <dbReference type="EMBL" id="VEG49460.1"/>
    </source>
</evidence>
<accession>A0A448IAL5</accession>
<feature type="region of interest" description="Disordered" evidence="1">
    <location>
        <begin position="99"/>
        <end position="121"/>
    </location>
</feature>
<protein>
    <submittedName>
        <fullName evidence="2">Uncharacterized protein</fullName>
    </submittedName>
</protein>
<dbReference type="EMBL" id="LR134355">
    <property type="protein sequence ID" value="VEG49460.1"/>
    <property type="molecule type" value="Genomic_DNA"/>
</dbReference>
<feature type="compositionally biased region" description="Basic and acidic residues" evidence="1">
    <location>
        <begin position="99"/>
        <end position="118"/>
    </location>
</feature>
<evidence type="ECO:0000256" key="1">
    <source>
        <dbReference type="SAM" id="MobiDB-lite"/>
    </source>
</evidence>
<dbReference type="Proteomes" id="UP000282551">
    <property type="component" value="Chromosome"/>
</dbReference>
<organism evidence="2 3">
    <name type="scientific">Mycolicibacterium chitae</name>
    <name type="common">Mycobacterium chitae</name>
    <dbReference type="NCBI Taxonomy" id="1792"/>
    <lineage>
        <taxon>Bacteria</taxon>
        <taxon>Bacillati</taxon>
        <taxon>Actinomycetota</taxon>
        <taxon>Actinomycetes</taxon>
        <taxon>Mycobacteriales</taxon>
        <taxon>Mycobacteriaceae</taxon>
        <taxon>Mycolicibacterium</taxon>
    </lineage>
</organism>
<dbReference type="OrthoDB" id="4668401at2"/>
<name>A0A448IAL5_MYCCI</name>
<reference evidence="2 3" key="1">
    <citation type="submission" date="2018-12" db="EMBL/GenBank/DDBJ databases">
        <authorList>
            <consortium name="Pathogen Informatics"/>
        </authorList>
    </citation>
    <scope>NUCLEOTIDE SEQUENCE [LARGE SCALE GENOMIC DNA]</scope>
    <source>
        <strain evidence="2 3">NCTC10485</strain>
    </source>
</reference>
<evidence type="ECO:0000313" key="3">
    <source>
        <dbReference type="Proteomes" id="UP000282551"/>
    </source>
</evidence>
<proteinExistence type="predicted"/>
<dbReference type="RefSeq" id="WP_126335135.1">
    <property type="nucleotide sequence ID" value="NZ_AP022604.1"/>
</dbReference>
<dbReference type="AlphaFoldDB" id="A0A448IAL5"/>